<keyword evidence="2" id="KW-0645">Protease</keyword>
<dbReference type="CDD" id="cd07023">
    <property type="entry name" value="S49_Sppa_N_C"/>
    <property type="match status" value="1"/>
</dbReference>
<sequence>MITHILDHRLVRWLLPARLRAARVVIPVIRLSGVIAAESASPLSRNNLSLSVIAEALEKAFSDKKAPAIALIINSPGGSPVQSHMIYKRIRALAVEHGKAVIGFVEDAAASGGYMIACAADDIYADPSSVVGSIGVISAGFGFSEAISRLGIERRVVTAGSRKGMLDPFSAVNADDVERLKRLQARVHDVFVSLVRARRGAKLMESETDLFTGEFWSGAQALELGLIDGLGDIRAVLRERFGDKAKIALISSERGFFSRRSPAIAANISTRLAEAMLDRVIARLDERSLWARFGL</sequence>
<comment type="similarity">
    <text evidence="1">Belongs to the peptidase S49 family.</text>
</comment>
<evidence type="ECO:0000256" key="1">
    <source>
        <dbReference type="ARBA" id="ARBA00008683"/>
    </source>
</evidence>
<dbReference type="Pfam" id="PF01343">
    <property type="entry name" value="Peptidase_S49"/>
    <property type="match status" value="1"/>
</dbReference>
<dbReference type="SUPFAM" id="SSF52096">
    <property type="entry name" value="ClpP/crotonase"/>
    <property type="match status" value="1"/>
</dbReference>
<dbReference type="PANTHER" id="PTHR42987">
    <property type="entry name" value="PEPTIDASE S49"/>
    <property type="match status" value="1"/>
</dbReference>
<dbReference type="InterPro" id="IPR047272">
    <property type="entry name" value="S49_SppA_C"/>
</dbReference>
<dbReference type="GO" id="GO:0006508">
    <property type="term" value="P:proteolysis"/>
    <property type="evidence" value="ECO:0007669"/>
    <property type="project" value="UniProtKB-KW"/>
</dbReference>
<dbReference type="RefSeq" id="WP_376801953.1">
    <property type="nucleotide sequence ID" value="NZ_DBNB01000034.1"/>
</dbReference>
<protein>
    <submittedName>
        <fullName evidence="6">Peptidase S49</fullName>
    </submittedName>
</protein>
<proteinExistence type="inferred from homology"/>
<evidence type="ECO:0000256" key="3">
    <source>
        <dbReference type="ARBA" id="ARBA00022801"/>
    </source>
</evidence>
<dbReference type="InterPro" id="IPR002142">
    <property type="entry name" value="Peptidase_S49"/>
</dbReference>
<dbReference type="EMBL" id="LWDL01000018">
    <property type="protein sequence ID" value="OQW51623.1"/>
    <property type="molecule type" value="Genomic_DNA"/>
</dbReference>
<evidence type="ECO:0000256" key="4">
    <source>
        <dbReference type="ARBA" id="ARBA00022825"/>
    </source>
</evidence>
<accession>A0A1W9HW29</accession>
<evidence type="ECO:0000256" key="2">
    <source>
        <dbReference type="ARBA" id="ARBA00022670"/>
    </source>
</evidence>
<dbReference type="GO" id="GO:0008236">
    <property type="term" value="F:serine-type peptidase activity"/>
    <property type="evidence" value="ECO:0007669"/>
    <property type="project" value="UniProtKB-KW"/>
</dbReference>
<keyword evidence="3" id="KW-0378">Hydrolase</keyword>
<dbReference type="Gene3D" id="6.20.330.10">
    <property type="match status" value="1"/>
</dbReference>
<dbReference type="STRING" id="1827387.A4S15_10345"/>
<evidence type="ECO:0000313" key="6">
    <source>
        <dbReference type="EMBL" id="OQW51623.1"/>
    </source>
</evidence>
<organism evidence="6 7">
    <name type="scientific">Candidatus Raskinella chloraquaticus</name>
    <dbReference type="NCBI Taxonomy" id="1951219"/>
    <lineage>
        <taxon>Bacteria</taxon>
        <taxon>Pseudomonadati</taxon>
        <taxon>Pseudomonadota</taxon>
        <taxon>Alphaproteobacteria</taxon>
        <taxon>Hyphomicrobiales</taxon>
        <taxon>Phreatobacteraceae</taxon>
        <taxon>Candidatus Raskinella</taxon>
    </lineage>
</organism>
<dbReference type="Gene3D" id="3.90.226.10">
    <property type="entry name" value="2-enoyl-CoA Hydratase, Chain A, domain 1"/>
    <property type="match status" value="1"/>
</dbReference>
<gene>
    <name evidence="6" type="ORF">A4S15_10345</name>
</gene>
<dbReference type="PANTHER" id="PTHR42987:SF8">
    <property type="entry name" value="PROTEINASE"/>
    <property type="match status" value="1"/>
</dbReference>
<name>A0A1W9HW29_9HYPH</name>
<keyword evidence="4" id="KW-0720">Serine protease</keyword>
<dbReference type="Proteomes" id="UP000192872">
    <property type="component" value="Unassembled WGS sequence"/>
</dbReference>
<comment type="caution">
    <text evidence="6">The sequence shown here is derived from an EMBL/GenBank/DDBJ whole genome shotgun (WGS) entry which is preliminary data.</text>
</comment>
<evidence type="ECO:0000259" key="5">
    <source>
        <dbReference type="Pfam" id="PF01343"/>
    </source>
</evidence>
<reference evidence="6 7" key="1">
    <citation type="journal article" date="2017" name="Water Res.">
        <title>Comammox in drinking water systems.</title>
        <authorList>
            <person name="Wang Y."/>
            <person name="Ma L."/>
            <person name="Mao Y."/>
            <person name="Jiang X."/>
            <person name="Xia Y."/>
            <person name="Yu K."/>
            <person name="Li B."/>
            <person name="Zhang T."/>
        </authorList>
    </citation>
    <scope>NUCLEOTIDE SEQUENCE [LARGE SCALE GENOMIC DNA]</scope>
    <source>
        <strain evidence="6">SG_bin8</strain>
    </source>
</reference>
<dbReference type="InterPro" id="IPR029045">
    <property type="entry name" value="ClpP/crotonase-like_dom_sf"/>
</dbReference>
<evidence type="ECO:0000313" key="7">
    <source>
        <dbReference type="Proteomes" id="UP000192872"/>
    </source>
</evidence>
<feature type="domain" description="Peptidase S49" evidence="5">
    <location>
        <begin position="96"/>
        <end position="238"/>
    </location>
</feature>
<dbReference type="AlphaFoldDB" id="A0A1W9HW29"/>